<dbReference type="EMBL" id="JAFCMP010000246">
    <property type="protein sequence ID" value="KAG5182372.1"/>
    <property type="molecule type" value="Genomic_DNA"/>
</dbReference>
<dbReference type="Proteomes" id="UP000664859">
    <property type="component" value="Unassembled WGS sequence"/>
</dbReference>
<feature type="region of interest" description="Disordered" evidence="1">
    <location>
        <begin position="358"/>
        <end position="391"/>
    </location>
</feature>
<sequence length="530" mass="57647">MVPAASPSVRLPQSLKARLLSRICKFCGSSGTIHMKQDALPKQQVQALAAQLGWKLVKDLPNKVLTFTKEHPEDEVHVCYSAGTVGTLITHPTKGRKLLYRQQRDMDGLKKILANPRVHTGAGFYAHQPNPPEHKQQAPNEPFRADIALLNDCSTLLAYHFVSAAAKHVFDANVVGSGSSPRSIALWDGACVVNDDGRAWWTGVSPVNFAGDVPRSLWCQLQQQQRDTTLPRPAYIALGPDEQFYIRFADGSAHYNAYGDLLRELHASGRAADVRSLAFAPGGGYSAAAAVEHVSIGAHGVWFVRYSDGRWAIGDHAASPGLPYTAGLWRDNGWQVRSVAFGADRSWVAELCTSLSQEPQQGKAEATATDSDKRQTRRRKGKGGGGGTAVAAAEPRVAGTAAVTESEVARTIATTWTHPQTKAVTTARLMLNGDCTFSFEGLPPILHSRLEERRVEVASGGWDAYRSRLWAVDSAAGGRWRLLFANGTRHMYSFCSDGMLAMRAEVISGGHTVTRVDTDDDSGLWVMEYE</sequence>
<evidence type="ECO:0000313" key="3">
    <source>
        <dbReference type="Proteomes" id="UP000664859"/>
    </source>
</evidence>
<proteinExistence type="predicted"/>
<gene>
    <name evidence="2" type="ORF">JKP88DRAFT_278037</name>
</gene>
<accession>A0A835YVD4</accession>
<comment type="caution">
    <text evidence="2">The sequence shown here is derived from an EMBL/GenBank/DDBJ whole genome shotgun (WGS) entry which is preliminary data.</text>
</comment>
<organism evidence="2 3">
    <name type="scientific">Tribonema minus</name>
    <dbReference type="NCBI Taxonomy" id="303371"/>
    <lineage>
        <taxon>Eukaryota</taxon>
        <taxon>Sar</taxon>
        <taxon>Stramenopiles</taxon>
        <taxon>Ochrophyta</taxon>
        <taxon>PX clade</taxon>
        <taxon>Xanthophyceae</taxon>
        <taxon>Tribonematales</taxon>
        <taxon>Tribonemataceae</taxon>
        <taxon>Tribonema</taxon>
    </lineage>
</organism>
<evidence type="ECO:0000256" key="1">
    <source>
        <dbReference type="SAM" id="MobiDB-lite"/>
    </source>
</evidence>
<dbReference type="OrthoDB" id="509720at2759"/>
<reference evidence="2" key="1">
    <citation type="submission" date="2021-02" db="EMBL/GenBank/DDBJ databases">
        <title>First Annotated Genome of the Yellow-green Alga Tribonema minus.</title>
        <authorList>
            <person name="Mahan K.M."/>
        </authorList>
    </citation>
    <scope>NUCLEOTIDE SEQUENCE</scope>
    <source>
        <strain evidence="2">UTEX B ZZ1240</strain>
    </source>
</reference>
<name>A0A835YVD4_9STRA</name>
<keyword evidence="3" id="KW-1185">Reference proteome</keyword>
<protein>
    <submittedName>
        <fullName evidence="2">Uncharacterized protein</fullName>
    </submittedName>
</protein>
<dbReference type="AlphaFoldDB" id="A0A835YVD4"/>
<evidence type="ECO:0000313" key="2">
    <source>
        <dbReference type="EMBL" id="KAG5182372.1"/>
    </source>
</evidence>